<evidence type="ECO:0000313" key="3">
    <source>
        <dbReference type="EMBL" id="BBO80075.1"/>
    </source>
</evidence>
<proteinExistence type="predicted"/>
<sequence length="559" mass="61549">MDYFSILNLDREPFSNTPDPQFLFESRQHVCCLQKIELALRLKRGLNVVIGSVGAGKTTLCRALLQQFASDTTIESHLILDPGFDSPSAFLRRIGRMITGRPLPEHDGHGAKEQIKNSLFQKGVKQNKTVILIVDEGQKLSLDCLEILRELLNYETNTQKLLQIVVFAQDEFQQALAATANLADRVNLIHFLGPMDFGDTCRMIRFRIGRASSNAQGPNLFTPLALFAIYRATGGYPRKIIHLCHQCMLAMIIQNRRRIGWPLVHACTNRLKIQPRRRRWLAAVATVGFLMIVCLVAALTPELAVSIFRPFTHSDRATDPSGVTHGAVPTAETASSLAVKTRFAIPPPANDGTLSVDDPPLDRSIAGGPLLAGKTVETLPETAVSQPPTMLGGLNVKPKDNLTRMITLVYGNFHRRYLDAVLAANPSIANADTIRMGSTITFPAIAAEPVAATGASYWIKLDEAPFLENAFRRIQQLAETDAAPPIRMIIDCEPIKGMTFGIYLAGYFADRESARRQLAGLPADLARHAEIISGWPPRAIFFSDPYADHPVPVTAKQYG</sequence>
<evidence type="ECO:0000313" key="4">
    <source>
        <dbReference type="Proteomes" id="UP000425960"/>
    </source>
</evidence>
<dbReference type="Proteomes" id="UP000425960">
    <property type="component" value="Chromosome"/>
</dbReference>
<evidence type="ECO:0000256" key="1">
    <source>
        <dbReference type="SAM" id="Phobius"/>
    </source>
</evidence>
<keyword evidence="1" id="KW-0472">Membrane</keyword>
<dbReference type="AlphaFoldDB" id="A0A5K7ZIQ3"/>
<feature type="domain" description="ORC1/DEAH AAA+ ATPase" evidence="2">
    <location>
        <begin position="44"/>
        <end position="176"/>
    </location>
</feature>
<dbReference type="GO" id="GO:0016887">
    <property type="term" value="F:ATP hydrolysis activity"/>
    <property type="evidence" value="ECO:0007669"/>
    <property type="project" value="InterPro"/>
</dbReference>
<dbReference type="Pfam" id="PF13401">
    <property type="entry name" value="AAA_22"/>
    <property type="match status" value="1"/>
</dbReference>
<organism evidence="3 4">
    <name type="scientific">Desulfosarcina ovata subsp. sediminis</name>
    <dbReference type="NCBI Taxonomy" id="885957"/>
    <lineage>
        <taxon>Bacteria</taxon>
        <taxon>Pseudomonadati</taxon>
        <taxon>Thermodesulfobacteriota</taxon>
        <taxon>Desulfobacteria</taxon>
        <taxon>Desulfobacterales</taxon>
        <taxon>Desulfosarcinaceae</taxon>
        <taxon>Desulfosarcina</taxon>
    </lineage>
</organism>
<protein>
    <submittedName>
        <fullName evidence="3">Phage tail protein</fullName>
    </submittedName>
</protein>
<dbReference type="EMBL" id="AP021876">
    <property type="protein sequence ID" value="BBO80075.1"/>
    <property type="molecule type" value="Genomic_DNA"/>
</dbReference>
<name>A0A5K7ZIQ3_9BACT</name>
<dbReference type="PANTHER" id="PTHR35894:SF1">
    <property type="entry name" value="PHOSPHORIBULOKINASE _ URIDINE KINASE FAMILY"/>
    <property type="match status" value="1"/>
</dbReference>
<dbReference type="PANTHER" id="PTHR35894">
    <property type="entry name" value="GENERAL SECRETION PATHWAY PROTEIN A-RELATED"/>
    <property type="match status" value="1"/>
</dbReference>
<dbReference type="KEGG" id="dov:DSCO28_06410"/>
<dbReference type="InterPro" id="IPR049945">
    <property type="entry name" value="AAA_22"/>
</dbReference>
<reference evidence="3 4" key="1">
    <citation type="submission" date="2019-11" db="EMBL/GenBank/DDBJ databases">
        <title>Comparative genomics of hydrocarbon-degrading Desulfosarcina strains.</title>
        <authorList>
            <person name="Watanabe M."/>
            <person name="Kojima H."/>
            <person name="Fukui M."/>
        </authorList>
    </citation>
    <scope>NUCLEOTIDE SEQUENCE [LARGE SCALE GENOMIC DNA]</scope>
    <source>
        <strain evidence="3 4">28bB2T</strain>
    </source>
</reference>
<keyword evidence="1" id="KW-1133">Transmembrane helix</keyword>
<dbReference type="InterPro" id="IPR052026">
    <property type="entry name" value="ExeA_AAA_ATPase_DNA-bind"/>
</dbReference>
<accession>A0A5K7ZIQ3</accession>
<dbReference type="Gene3D" id="3.40.50.300">
    <property type="entry name" value="P-loop containing nucleotide triphosphate hydrolases"/>
    <property type="match status" value="1"/>
</dbReference>
<keyword evidence="1" id="KW-0812">Transmembrane</keyword>
<gene>
    <name evidence="3" type="ORF">DSCO28_06410</name>
</gene>
<dbReference type="InterPro" id="IPR027417">
    <property type="entry name" value="P-loop_NTPase"/>
</dbReference>
<dbReference type="SUPFAM" id="SSF52540">
    <property type="entry name" value="P-loop containing nucleoside triphosphate hydrolases"/>
    <property type="match status" value="1"/>
</dbReference>
<evidence type="ECO:0000259" key="2">
    <source>
        <dbReference type="Pfam" id="PF13401"/>
    </source>
</evidence>
<dbReference type="RefSeq" id="WP_155321121.1">
    <property type="nucleotide sequence ID" value="NZ_AP021876.1"/>
</dbReference>
<feature type="transmembrane region" description="Helical" evidence="1">
    <location>
        <begin position="280"/>
        <end position="299"/>
    </location>
</feature>